<keyword evidence="2" id="KW-0813">Transport</keyword>
<keyword evidence="5" id="KW-0472">Membrane</keyword>
<keyword evidence="9" id="KW-1185">Reference proteome</keyword>
<keyword evidence="4" id="KW-1133">Transmembrane helix</keyword>
<evidence type="ECO:0000256" key="5">
    <source>
        <dbReference type="ARBA" id="ARBA00023136"/>
    </source>
</evidence>
<comment type="caution">
    <text evidence="8">The sequence shown here is derived from an EMBL/GenBank/DDBJ whole genome shotgun (WGS) entry which is preliminary data.</text>
</comment>
<dbReference type="EMBL" id="CAUYUJ010020503">
    <property type="protein sequence ID" value="CAK0898754.1"/>
    <property type="molecule type" value="Genomic_DNA"/>
</dbReference>
<reference evidence="8" key="1">
    <citation type="submission" date="2023-10" db="EMBL/GenBank/DDBJ databases">
        <authorList>
            <person name="Chen Y."/>
            <person name="Shah S."/>
            <person name="Dougan E. K."/>
            <person name="Thang M."/>
            <person name="Chan C."/>
        </authorList>
    </citation>
    <scope>NUCLEOTIDE SEQUENCE [LARGE SCALE GENOMIC DNA]</scope>
</reference>
<comment type="subcellular location">
    <subcellularLocation>
        <location evidence="1">Membrane</location>
        <topology evidence="1">Multi-pass membrane protein</topology>
    </subcellularLocation>
</comment>
<organism evidence="8 9">
    <name type="scientific">Prorocentrum cordatum</name>
    <dbReference type="NCBI Taxonomy" id="2364126"/>
    <lineage>
        <taxon>Eukaryota</taxon>
        <taxon>Sar</taxon>
        <taxon>Alveolata</taxon>
        <taxon>Dinophyceae</taxon>
        <taxon>Prorocentrales</taxon>
        <taxon>Prorocentraceae</taxon>
        <taxon>Prorocentrum</taxon>
    </lineage>
</organism>
<evidence type="ECO:0000256" key="6">
    <source>
        <dbReference type="SAM" id="MobiDB-lite"/>
    </source>
</evidence>
<dbReference type="InterPro" id="IPR040177">
    <property type="entry name" value="SLC30A9"/>
</dbReference>
<accession>A0ABN9XGR6</accession>
<gene>
    <name evidence="8" type="ORF">PCOR1329_LOCUS76471</name>
</gene>
<evidence type="ECO:0000313" key="8">
    <source>
        <dbReference type="EMBL" id="CAK0898754.1"/>
    </source>
</evidence>
<dbReference type="PANTHER" id="PTHR13414">
    <property type="entry name" value="HUEL-CATION TRANSPORTER"/>
    <property type="match status" value="1"/>
</dbReference>
<keyword evidence="3" id="KW-0812">Transmembrane</keyword>
<protein>
    <recommendedName>
        <fullName evidence="7">Cation efflux protein transmembrane domain-containing protein</fullName>
    </recommendedName>
</protein>
<feature type="compositionally biased region" description="Pro residues" evidence="6">
    <location>
        <begin position="68"/>
        <end position="83"/>
    </location>
</feature>
<sequence length="461" mass="49932">MHGCARFLLQAHGSARGSCGGPPPGSMAAAGARLASAAPAASAGGLAGRLRRFCGAHVGIGRRRPAPRCAPAPAACPPGPPSPSSGSGAGLCGWRPRRRWGSSAEDAEPWASSPEAAARVALFRRSLRSPEDIFIRGSRARKMYGLTREDMQIIRELSIWKENPYEKSGPPFRQYPMKSVVELALRIHGEAALVRHYYNRYLLVHVMDSEVSGSLYHGSCKDGPGSEAEEAPAQVAEKDPAAGLRPSTGEQPPGTGPQYWYKRYWYNAPSSTSIEGRQSIVQGLKTNSSICLIKGAVWFSTGSHALFADWMHSIADVANYSYRLIELNRSSRQSDLFHPYGYAPLRYITADRSFVFLGFVGGLWPLGLGLAELLQASRGGASFPLGDALVAPAVVFCASALFEGAAVRAAYREILSQADLEKVGVGRGNLDRVLQYLREARRTSCRAGRPTSWPRSSWRLW</sequence>
<name>A0ABN9XGR6_9DINO</name>
<evidence type="ECO:0000256" key="1">
    <source>
        <dbReference type="ARBA" id="ARBA00004141"/>
    </source>
</evidence>
<dbReference type="Pfam" id="PF01545">
    <property type="entry name" value="Cation_efflux"/>
    <property type="match status" value="1"/>
</dbReference>
<feature type="domain" description="Cation efflux protein transmembrane" evidence="7">
    <location>
        <begin position="287"/>
        <end position="411"/>
    </location>
</feature>
<evidence type="ECO:0000259" key="7">
    <source>
        <dbReference type="Pfam" id="PF01545"/>
    </source>
</evidence>
<evidence type="ECO:0000256" key="3">
    <source>
        <dbReference type="ARBA" id="ARBA00022692"/>
    </source>
</evidence>
<dbReference type="InterPro" id="IPR027469">
    <property type="entry name" value="Cation_efflux_TMD_sf"/>
</dbReference>
<dbReference type="PANTHER" id="PTHR13414:SF9">
    <property type="entry name" value="PROTON-COUPLED ZINC ANTIPORTER SLC30A9, MITOCHONDRIAL"/>
    <property type="match status" value="1"/>
</dbReference>
<dbReference type="Proteomes" id="UP001189429">
    <property type="component" value="Unassembled WGS sequence"/>
</dbReference>
<evidence type="ECO:0000256" key="2">
    <source>
        <dbReference type="ARBA" id="ARBA00022448"/>
    </source>
</evidence>
<dbReference type="Gene3D" id="1.20.1510.10">
    <property type="entry name" value="Cation efflux protein transmembrane domain"/>
    <property type="match status" value="1"/>
</dbReference>
<dbReference type="SUPFAM" id="SSF161111">
    <property type="entry name" value="Cation efflux protein transmembrane domain-like"/>
    <property type="match status" value="1"/>
</dbReference>
<dbReference type="InterPro" id="IPR058533">
    <property type="entry name" value="Cation_efflux_TM"/>
</dbReference>
<evidence type="ECO:0000313" key="9">
    <source>
        <dbReference type="Proteomes" id="UP001189429"/>
    </source>
</evidence>
<feature type="region of interest" description="Disordered" evidence="6">
    <location>
        <begin position="218"/>
        <end position="256"/>
    </location>
</feature>
<feature type="region of interest" description="Disordered" evidence="6">
    <location>
        <begin position="67"/>
        <end position="91"/>
    </location>
</feature>
<proteinExistence type="predicted"/>
<evidence type="ECO:0000256" key="4">
    <source>
        <dbReference type="ARBA" id="ARBA00022989"/>
    </source>
</evidence>